<feature type="region of interest" description="Disordered" evidence="1">
    <location>
        <begin position="1"/>
        <end position="25"/>
    </location>
</feature>
<keyword evidence="3" id="KW-1185">Reference proteome</keyword>
<dbReference type="Proteomes" id="UP000807469">
    <property type="component" value="Unassembled WGS sequence"/>
</dbReference>
<organism evidence="2 3">
    <name type="scientific">Pholiota conissans</name>
    <dbReference type="NCBI Taxonomy" id="109636"/>
    <lineage>
        <taxon>Eukaryota</taxon>
        <taxon>Fungi</taxon>
        <taxon>Dikarya</taxon>
        <taxon>Basidiomycota</taxon>
        <taxon>Agaricomycotina</taxon>
        <taxon>Agaricomycetes</taxon>
        <taxon>Agaricomycetidae</taxon>
        <taxon>Agaricales</taxon>
        <taxon>Agaricineae</taxon>
        <taxon>Strophariaceae</taxon>
        <taxon>Pholiota</taxon>
    </lineage>
</organism>
<evidence type="ECO:0000256" key="1">
    <source>
        <dbReference type="SAM" id="MobiDB-lite"/>
    </source>
</evidence>
<dbReference type="AlphaFoldDB" id="A0A9P6CZB3"/>
<name>A0A9P6CZB3_9AGAR</name>
<proteinExistence type="predicted"/>
<dbReference type="EMBL" id="MU155259">
    <property type="protein sequence ID" value="KAF9477488.1"/>
    <property type="molecule type" value="Genomic_DNA"/>
</dbReference>
<accession>A0A9P6CZB3</accession>
<evidence type="ECO:0000313" key="3">
    <source>
        <dbReference type="Proteomes" id="UP000807469"/>
    </source>
</evidence>
<feature type="compositionally biased region" description="Basic and acidic residues" evidence="1">
    <location>
        <begin position="11"/>
        <end position="23"/>
    </location>
</feature>
<evidence type="ECO:0000313" key="2">
    <source>
        <dbReference type="EMBL" id="KAF9477488.1"/>
    </source>
</evidence>
<protein>
    <submittedName>
        <fullName evidence="2">Uncharacterized protein</fullName>
    </submittedName>
</protein>
<comment type="caution">
    <text evidence="2">The sequence shown here is derived from an EMBL/GenBank/DDBJ whole genome shotgun (WGS) entry which is preliminary data.</text>
</comment>
<gene>
    <name evidence="2" type="ORF">BDN70DRAFT_108575</name>
</gene>
<sequence length="162" mass="18225">MNWPDCTGEALKGKRPDSDERDTSSVAAQTVVQTVEGGHCVMRVSSTGCCLWTRRSMHARMAHYDTQWIALGRRQEDAASVSTIDCEHGEAYIHPRLRQLSSVAHHQLPTPFVTFPPSTFFPFHHPLSLSQREIHKRRIECIKSGHTLTHMQSAAPPSDVVR</sequence>
<reference evidence="2" key="1">
    <citation type="submission" date="2020-11" db="EMBL/GenBank/DDBJ databases">
        <authorList>
            <consortium name="DOE Joint Genome Institute"/>
            <person name="Ahrendt S."/>
            <person name="Riley R."/>
            <person name="Andreopoulos W."/>
            <person name="Labutti K."/>
            <person name="Pangilinan J."/>
            <person name="Ruiz-Duenas F.J."/>
            <person name="Barrasa J.M."/>
            <person name="Sanchez-Garcia M."/>
            <person name="Camarero S."/>
            <person name="Miyauchi S."/>
            <person name="Serrano A."/>
            <person name="Linde D."/>
            <person name="Babiker R."/>
            <person name="Drula E."/>
            <person name="Ayuso-Fernandez I."/>
            <person name="Pacheco R."/>
            <person name="Padilla G."/>
            <person name="Ferreira P."/>
            <person name="Barriuso J."/>
            <person name="Kellner H."/>
            <person name="Castanera R."/>
            <person name="Alfaro M."/>
            <person name="Ramirez L."/>
            <person name="Pisabarro A.G."/>
            <person name="Kuo A."/>
            <person name="Tritt A."/>
            <person name="Lipzen A."/>
            <person name="He G."/>
            <person name="Yan M."/>
            <person name="Ng V."/>
            <person name="Cullen D."/>
            <person name="Martin F."/>
            <person name="Rosso M.-N."/>
            <person name="Henrissat B."/>
            <person name="Hibbett D."/>
            <person name="Martinez A.T."/>
            <person name="Grigoriev I.V."/>
        </authorList>
    </citation>
    <scope>NUCLEOTIDE SEQUENCE</scope>
    <source>
        <strain evidence="2">CIRM-BRFM 674</strain>
    </source>
</reference>